<dbReference type="AlphaFoldDB" id="R7S3X6"/>
<dbReference type="GeneID" id="18880206"/>
<feature type="transmembrane region" description="Helical" evidence="1">
    <location>
        <begin position="60"/>
        <end position="80"/>
    </location>
</feature>
<feature type="transmembrane region" description="Helical" evidence="1">
    <location>
        <begin position="226"/>
        <end position="249"/>
    </location>
</feature>
<keyword evidence="3" id="KW-1185">Reference proteome</keyword>
<sequence length="299" mass="32847">MSLLVMTFGSAPVDGAVWGTPLSMTFKTVFLASQLVAGLGMFTTMFIALFARQVRRPSTWYNFCFGWIVSAVVYTLFLIYDENWWSKTPSPTLCVVQASTIYALVVFCALTNMAYVLEIWITTRLMEMPAIGTYYGPTTLLLVAPYVLSTATLVEAFAYAIAHPGSTVLMQGLYCANIHRFPTAVSAVVVCVATTLTFVFQLLIGVPLWRRRFQKQSAAMKASTPLFIRFAIFSIFDLIGAVASVMFALQQFGAASNSLIAIMPVGAWLVFGTQGDLLQALSCGRRRNPSRPSTPLLDK</sequence>
<accession>R7S3X6</accession>
<reference evidence="3" key="1">
    <citation type="journal article" date="2012" name="Science">
        <title>The Paleozoic origin of enzymatic lignin decomposition reconstructed from 31 fungal genomes.</title>
        <authorList>
            <person name="Floudas D."/>
            <person name="Binder M."/>
            <person name="Riley R."/>
            <person name="Barry K."/>
            <person name="Blanchette R.A."/>
            <person name="Henrissat B."/>
            <person name="Martinez A.T."/>
            <person name="Otillar R."/>
            <person name="Spatafora J.W."/>
            <person name="Yadav J.S."/>
            <person name="Aerts A."/>
            <person name="Benoit I."/>
            <person name="Boyd A."/>
            <person name="Carlson A."/>
            <person name="Copeland A."/>
            <person name="Coutinho P.M."/>
            <person name="de Vries R.P."/>
            <person name="Ferreira P."/>
            <person name="Findley K."/>
            <person name="Foster B."/>
            <person name="Gaskell J."/>
            <person name="Glotzer D."/>
            <person name="Gorecki P."/>
            <person name="Heitman J."/>
            <person name="Hesse C."/>
            <person name="Hori C."/>
            <person name="Igarashi K."/>
            <person name="Jurgens J.A."/>
            <person name="Kallen N."/>
            <person name="Kersten P."/>
            <person name="Kohler A."/>
            <person name="Kuees U."/>
            <person name="Kumar T.K.A."/>
            <person name="Kuo A."/>
            <person name="LaButti K."/>
            <person name="Larrondo L.F."/>
            <person name="Lindquist E."/>
            <person name="Ling A."/>
            <person name="Lombard V."/>
            <person name="Lucas S."/>
            <person name="Lundell T."/>
            <person name="Martin R."/>
            <person name="McLaughlin D.J."/>
            <person name="Morgenstern I."/>
            <person name="Morin E."/>
            <person name="Murat C."/>
            <person name="Nagy L.G."/>
            <person name="Nolan M."/>
            <person name="Ohm R.A."/>
            <person name="Patyshakuliyeva A."/>
            <person name="Rokas A."/>
            <person name="Ruiz-Duenas F.J."/>
            <person name="Sabat G."/>
            <person name="Salamov A."/>
            <person name="Samejima M."/>
            <person name="Schmutz J."/>
            <person name="Slot J.C."/>
            <person name="St John F."/>
            <person name="Stenlid J."/>
            <person name="Sun H."/>
            <person name="Sun S."/>
            <person name="Syed K."/>
            <person name="Tsang A."/>
            <person name="Wiebenga A."/>
            <person name="Young D."/>
            <person name="Pisabarro A."/>
            <person name="Eastwood D.C."/>
            <person name="Martin F."/>
            <person name="Cullen D."/>
            <person name="Grigoriev I.V."/>
            <person name="Hibbett D.S."/>
        </authorList>
    </citation>
    <scope>NUCLEOTIDE SEQUENCE [LARGE SCALE GENOMIC DNA]</scope>
    <source>
        <strain evidence="3">HHB-11173 SS5</strain>
    </source>
</reference>
<dbReference type="RefSeq" id="XP_007388725.1">
    <property type="nucleotide sequence ID" value="XM_007388663.1"/>
</dbReference>
<feature type="transmembrane region" description="Helical" evidence="1">
    <location>
        <begin position="100"/>
        <end position="120"/>
    </location>
</feature>
<keyword evidence="1" id="KW-1133">Transmembrane helix</keyword>
<dbReference type="Proteomes" id="UP000054196">
    <property type="component" value="Unassembled WGS sequence"/>
</dbReference>
<dbReference type="OrthoDB" id="3046318at2759"/>
<keyword evidence="1" id="KW-0472">Membrane</keyword>
<dbReference type="HOGENOM" id="CLU_065186_2_1_1"/>
<feature type="transmembrane region" description="Helical" evidence="1">
    <location>
        <begin position="181"/>
        <end position="206"/>
    </location>
</feature>
<name>R7S3X6_PUNST</name>
<dbReference type="OMA" id="CANIHRF"/>
<feature type="transmembrane region" description="Helical" evidence="1">
    <location>
        <begin position="31"/>
        <end position="51"/>
    </location>
</feature>
<gene>
    <name evidence="2" type="ORF">PUNSTDRAFT_138980</name>
</gene>
<protein>
    <submittedName>
        <fullName evidence="2">Uncharacterized protein</fullName>
    </submittedName>
</protein>
<evidence type="ECO:0000313" key="3">
    <source>
        <dbReference type="Proteomes" id="UP000054196"/>
    </source>
</evidence>
<dbReference type="EMBL" id="JH687557">
    <property type="protein sequence ID" value="EIN03936.1"/>
    <property type="molecule type" value="Genomic_DNA"/>
</dbReference>
<evidence type="ECO:0000313" key="2">
    <source>
        <dbReference type="EMBL" id="EIN03936.1"/>
    </source>
</evidence>
<feature type="transmembrane region" description="Helical" evidence="1">
    <location>
        <begin position="140"/>
        <end position="161"/>
    </location>
</feature>
<feature type="transmembrane region" description="Helical" evidence="1">
    <location>
        <begin position="261"/>
        <end position="281"/>
    </location>
</feature>
<evidence type="ECO:0000256" key="1">
    <source>
        <dbReference type="SAM" id="Phobius"/>
    </source>
</evidence>
<organism evidence="2 3">
    <name type="scientific">Punctularia strigosozonata (strain HHB-11173)</name>
    <name type="common">White-rot fungus</name>
    <dbReference type="NCBI Taxonomy" id="741275"/>
    <lineage>
        <taxon>Eukaryota</taxon>
        <taxon>Fungi</taxon>
        <taxon>Dikarya</taxon>
        <taxon>Basidiomycota</taxon>
        <taxon>Agaricomycotina</taxon>
        <taxon>Agaricomycetes</taxon>
        <taxon>Corticiales</taxon>
        <taxon>Punctulariaceae</taxon>
        <taxon>Punctularia</taxon>
    </lineage>
</organism>
<proteinExistence type="predicted"/>
<keyword evidence="1" id="KW-0812">Transmembrane</keyword>
<dbReference type="KEGG" id="psq:PUNSTDRAFT_138980"/>